<name>A0A5A7R4Z6_STRAF</name>
<sequence>MGGSINPKGSMFGKVRRRSAILKPLSRSLLGDSTQPLCVIVDGIREKWYHMILKRTGRFKTDRNEFIDLDFKRKGGSKHIYLNNCVQKEAENERDYDSSSTNRVLRWLPLYFSNRRYCTFDKCSTVSLQDSLEPDPITASKVAFEAYNLAKYFKLRTDPKLYLICFTWSMNSSCFLPW</sequence>
<evidence type="ECO:0000313" key="1">
    <source>
        <dbReference type="EMBL" id="GER51797.1"/>
    </source>
</evidence>
<keyword evidence="2" id="KW-1185">Reference proteome</keyword>
<accession>A0A5A7R4Z6</accession>
<organism evidence="1 2">
    <name type="scientific">Striga asiatica</name>
    <name type="common">Asiatic witchweed</name>
    <name type="synonym">Buchnera asiatica</name>
    <dbReference type="NCBI Taxonomy" id="4170"/>
    <lineage>
        <taxon>Eukaryota</taxon>
        <taxon>Viridiplantae</taxon>
        <taxon>Streptophyta</taxon>
        <taxon>Embryophyta</taxon>
        <taxon>Tracheophyta</taxon>
        <taxon>Spermatophyta</taxon>
        <taxon>Magnoliopsida</taxon>
        <taxon>eudicotyledons</taxon>
        <taxon>Gunneridae</taxon>
        <taxon>Pentapetalae</taxon>
        <taxon>asterids</taxon>
        <taxon>lamiids</taxon>
        <taxon>Lamiales</taxon>
        <taxon>Orobanchaceae</taxon>
        <taxon>Buchnereae</taxon>
        <taxon>Striga</taxon>
    </lineage>
</organism>
<protein>
    <submittedName>
        <fullName evidence="1">Surface antigen S</fullName>
    </submittedName>
</protein>
<reference evidence="2" key="1">
    <citation type="journal article" date="2019" name="Curr. Biol.">
        <title>Genome Sequence of Striga asiatica Provides Insight into the Evolution of Plant Parasitism.</title>
        <authorList>
            <person name="Yoshida S."/>
            <person name="Kim S."/>
            <person name="Wafula E.K."/>
            <person name="Tanskanen J."/>
            <person name="Kim Y.M."/>
            <person name="Honaas L."/>
            <person name="Yang Z."/>
            <person name="Spallek T."/>
            <person name="Conn C.E."/>
            <person name="Ichihashi Y."/>
            <person name="Cheong K."/>
            <person name="Cui S."/>
            <person name="Der J.P."/>
            <person name="Gundlach H."/>
            <person name="Jiao Y."/>
            <person name="Hori C."/>
            <person name="Ishida J.K."/>
            <person name="Kasahara H."/>
            <person name="Kiba T."/>
            <person name="Kim M.S."/>
            <person name="Koo N."/>
            <person name="Laohavisit A."/>
            <person name="Lee Y.H."/>
            <person name="Lumba S."/>
            <person name="McCourt P."/>
            <person name="Mortimer J.C."/>
            <person name="Mutuku J.M."/>
            <person name="Nomura T."/>
            <person name="Sasaki-Sekimoto Y."/>
            <person name="Seto Y."/>
            <person name="Wang Y."/>
            <person name="Wakatake T."/>
            <person name="Sakakibara H."/>
            <person name="Demura T."/>
            <person name="Yamaguchi S."/>
            <person name="Yoneyama K."/>
            <person name="Manabe R.I."/>
            <person name="Nelson D.C."/>
            <person name="Schulman A.H."/>
            <person name="Timko M.P."/>
            <person name="dePamphilis C.W."/>
            <person name="Choi D."/>
            <person name="Shirasu K."/>
        </authorList>
    </citation>
    <scope>NUCLEOTIDE SEQUENCE [LARGE SCALE GENOMIC DNA]</scope>
    <source>
        <strain evidence="2">cv. UVA1</strain>
    </source>
</reference>
<evidence type="ECO:0000313" key="2">
    <source>
        <dbReference type="Proteomes" id="UP000325081"/>
    </source>
</evidence>
<dbReference type="EMBL" id="BKCP01009937">
    <property type="protein sequence ID" value="GER51797.1"/>
    <property type="molecule type" value="Genomic_DNA"/>
</dbReference>
<dbReference type="Proteomes" id="UP000325081">
    <property type="component" value="Unassembled WGS sequence"/>
</dbReference>
<dbReference type="AlphaFoldDB" id="A0A5A7R4Z6"/>
<gene>
    <name evidence="1" type="ORF">STAS_29207</name>
</gene>
<proteinExistence type="predicted"/>
<comment type="caution">
    <text evidence="1">The sequence shown here is derived from an EMBL/GenBank/DDBJ whole genome shotgun (WGS) entry which is preliminary data.</text>
</comment>